<keyword evidence="3" id="KW-0732">Signal</keyword>
<comment type="caution">
    <text evidence="4">The sequence shown here is derived from an EMBL/GenBank/DDBJ whole genome shotgun (WGS) entry which is preliminary data.</text>
</comment>
<name>A0A9D2JH31_9FIRM</name>
<reference evidence="4" key="2">
    <citation type="submission" date="2021-04" db="EMBL/GenBank/DDBJ databases">
        <authorList>
            <person name="Gilroy R."/>
        </authorList>
    </citation>
    <scope>NUCLEOTIDE SEQUENCE</scope>
    <source>
        <strain evidence="4">3436</strain>
    </source>
</reference>
<evidence type="ECO:0000313" key="4">
    <source>
        <dbReference type="EMBL" id="HIZ49313.1"/>
    </source>
</evidence>
<feature type="transmembrane region" description="Helical" evidence="2">
    <location>
        <begin position="247"/>
        <end position="265"/>
    </location>
</feature>
<dbReference type="EMBL" id="DXBO01000168">
    <property type="protein sequence ID" value="HIZ49313.1"/>
    <property type="molecule type" value="Genomic_DNA"/>
</dbReference>
<gene>
    <name evidence="4" type="ORF">H9810_11390</name>
</gene>
<evidence type="ECO:0000256" key="2">
    <source>
        <dbReference type="SAM" id="Phobius"/>
    </source>
</evidence>
<keyword evidence="2" id="KW-1133">Transmembrane helix</keyword>
<feature type="compositionally biased region" description="Gly residues" evidence="1">
    <location>
        <begin position="320"/>
        <end position="333"/>
    </location>
</feature>
<organism evidence="4 5">
    <name type="scientific">Candidatus Gemmiger excrementavium</name>
    <dbReference type="NCBI Taxonomy" id="2838608"/>
    <lineage>
        <taxon>Bacteria</taxon>
        <taxon>Bacillati</taxon>
        <taxon>Bacillota</taxon>
        <taxon>Clostridia</taxon>
        <taxon>Eubacteriales</taxon>
        <taxon>Gemmiger</taxon>
    </lineage>
</organism>
<feature type="signal peptide" evidence="3">
    <location>
        <begin position="1"/>
        <end position="29"/>
    </location>
</feature>
<evidence type="ECO:0000313" key="5">
    <source>
        <dbReference type="Proteomes" id="UP000824031"/>
    </source>
</evidence>
<dbReference type="AlphaFoldDB" id="A0A9D2JH31"/>
<reference evidence="4" key="1">
    <citation type="journal article" date="2021" name="PeerJ">
        <title>Extensive microbial diversity within the chicken gut microbiome revealed by metagenomics and culture.</title>
        <authorList>
            <person name="Gilroy R."/>
            <person name="Ravi A."/>
            <person name="Getino M."/>
            <person name="Pursley I."/>
            <person name="Horton D.L."/>
            <person name="Alikhan N.F."/>
            <person name="Baker D."/>
            <person name="Gharbi K."/>
            <person name="Hall N."/>
            <person name="Watson M."/>
            <person name="Adriaenssens E.M."/>
            <person name="Foster-Nyarko E."/>
            <person name="Jarju S."/>
            <person name="Secka A."/>
            <person name="Antonio M."/>
            <person name="Oren A."/>
            <person name="Chaudhuri R.R."/>
            <person name="La Ragione R."/>
            <person name="Hildebrand F."/>
            <person name="Pallen M.J."/>
        </authorList>
    </citation>
    <scope>NUCLEOTIDE SEQUENCE</scope>
    <source>
        <strain evidence="4">3436</strain>
    </source>
</reference>
<accession>A0A9D2JH31</accession>
<keyword evidence="2" id="KW-0472">Membrane</keyword>
<protein>
    <submittedName>
        <fullName evidence="4">Uncharacterized protein</fullName>
    </submittedName>
</protein>
<evidence type="ECO:0000256" key="3">
    <source>
        <dbReference type="SAM" id="SignalP"/>
    </source>
</evidence>
<keyword evidence="2" id="KW-0812">Transmembrane</keyword>
<feature type="region of interest" description="Disordered" evidence="1">
    <location>
        <begin position="301"/>
        <end position="333"/>
    </location>
</feature>
<dbReference type="Proteomes" id="UP000824031">
    <property type="component" value="Unassembled WGS sequence"/>
</dbReference>
<sequence length="389" mass="42344">MSLTHMFRRAALAAAALLCCLLTAVPVFAADTADLAPYAEEGDLDYIRSYVVTVDLREDGSADITYDIDWQVIDGEKTDYLSWVKIGLANSYVDELTPLTDTISDLQYIDEGGSYARVVFARRYYSPAVAAANGGESSVQFAFRVHQSHLFTRNDDGTASFTFTPGWFDELSVESMQVRWRNGEGFFADNTGVDGDYLVWDFGPMTHGQAAKVHVTVPVTSASVYDPNAELTAEDYGVVQTDYSDRFANFFLIVFFTVILLLIFWKNLFGRTPAWGGGFGYLDPADWFWYTNGVHTIRRARTAPPPPGYHRTDPPKNFRAGGGSSRGGGVGRRSGGSNHHSGCACACASSCACACACAGGGRAGCSVKDFYTVKLPRGQSPEGETPHES</sequence>
<feature type="chain" id="PRO_5039638149" evidence="3">
    <location>
        <begin position="30"/>
        <end position="389"/>
    </location>
</feature>
<proteinExistence type="predicted"/>
<evidence type="ECO:0000256" key="1">
    <source>
        <dbReference type="SAM" id="MobiDB-lite"/>
    </source>
</evidence>